<evidence type="ECO:0000256" key="6">
    <source>
        <dbReference type="PIRSR" id="PIRSR604254-1"/>
    </source>
</evidence>
<dbReference type="GO" id="GO:0016020">
    <property type="term" value="C:membrane"/>
    <property type="evidence" value="ECO:0007669"/>
    <property type="project" value="UniProtKB-SubCell"/>
</dbReference>
<evidence type="ECO:0000256" key="3">
    <source>
        <dbReference type="ARBA" id="ARBA00022692"/>
    </source>
</evidence>
<feature type="binding site" evidence="6">
    <location>
        <position position="287"/>
    </location>
    <ligand>
        <name>Zn(2+)</name>
        <dbReference type="ChEBI" id="CHEBI:29105"/>
    </ligand>
</feature>
<dbReference type="PANTHER" id="PTHR20855">
    <property type="entry name" value="ADIPOR/PROGESTIN RECEPTOR-RELATED"/>
    <property type="match status" value="1"/>
</dbReference>
<evidence type="ECO:0000313" key="9">
    <source>
        <dbReference type="Proteomes" id="UP000321331"/>
    </source>
</evidence>
<evidence type="ECO:0000256" key="2">
    <source>
        <dbReference type="ARBA" id="ARBA00007018"/>
    </source>
</evidence>
<keyword evidence="5 7" id="KW-0472">Membrane</keyword>
<feature type="transmembrane region" description="Helical" evidence="7">
    <location>
        <begin position="113"/>
        <end position="136"/>
    </location>
</feature>
<dbReference type="InterPro" id="IPR004254">
    <property type="entry name" value="AdipoR/HlyIII-related"/>
</dbReference>
<organism evidence="8 9">
    <name type="scientific">Fusarium oxysporum f. sp. cubense</name>
    <dbReference type="NCBI Taxonomy" id="61366"/>
    <lineage>
        <taxon>Eukaryota</taxon>
        <taxon>Fungi</taxon>
        <taxon>Dikarya</taxon>
        <taxon>Ascomycota</taxon>
        <taxon>Pezizomycotina</taxon>
        <taxon>Sordariomycetes</taxon>
        <taxon>Hypocreomycetidae</taxon>
        <taxon>Hypocreales</taxon>
        <taxon>Nectriaceae</taxon>
        <taxon>Fusarium</taxon>
        <taxon>Fusarium oxysporum species complex</taxon>
    </lineage>
</organism>
<keyword evidence="4 7" id="KW-1133">Transmembrane helix</keyword>
<feature type="transmembrane region" description="Helical" evidence="7">
    <location>
        <begin position="148"/>
        <end position="168"/>
    </location>
</feature>
<protein>
    <recommendedName>
        <fullName evidence="10">ADIPOR-like receptor IZH2</fullName>
    </recommendedName>
</protein>
<comment type="similarity">
    <text evidence="2">Belongs to the ADIPOR family.</text>
</comment>
<evidence type="ECO:0000256" key="1">
    <source>
        <dbReference type="ARBA" id="ARBA00004141"/>
    </source>
</evidence>
<dbReference type="GO" id="GO:0046872">
    <property type="term" value="F:metal ion binding"/>
    <property type="evidence" value="ECO:0007669"/>
    <property type="project" value="UniProtKB-KW"/>
</dbReference>
<evidence type="ECO:0000256" key="4">
    <source>
        <dbReference type="ARBA" id="ARBA00022989"/>
    </source>
</evidence>
<evidence type="ECO:0000256" key="7">
    <source>
        <dbReference type="SAM" id="Phobius"/>
    </source>
</evidence>
<feature type="binding site" evidence="6">
    <location>
        <position position="283"/>
    </location>
    <ligand>
        <name>Zn(2+)</name>
        <dbReference type="ChEBI" id="CHEBI:29105"/>
    </ligand>
</feature>
<sequence length="317" mass="35787">MEFNLRFRVPPPQTPEVHKTKQMEPISDTASKAACPVLLSLDQMPKWFQHESNEWILYGYRDISGSFQASLYSLLYIHNESVNIYSHLIPAVFSLLGQQYLASRYSGVTGADFTPFSIFMLTAVTCLSLSATYHTLMNHSKRVEHLCLRLDMLGVVIFILGDLMLGIYMAFWCEPLLRNIYWSMIGAFGTLTIFVILHPKFQGPEYRLFRTLMFVATGLSGVVPLIHAINMFGMSQMMSKAFPYTLVKVGCLLVGTWFYVVTVLKTRFPESLCPGKFDLGGSHSIFHILVVCAFVVQLVGYLDAFDYANTNLTCSSL</sequence>
<evidence type="ECO:0000256" key="5">
    <source>
        <dbReference type="ARBA" id="ARBA00023136"/>
    </source>
</evidence>
<dbReference type="Pfam" id="PF03006">
    <property type="entry name" value="HlyIII"/>
    <property type="match status" value="1"/>
</dbReference>
<accession>A0A5C6SH37</accession>
<feature type="transmembrane region" description="Helical" evidence="7">
    <location>
        <begin position="241"/>
        <end position="264"/>
    </location>
</feature>
<feature type="binding site" evidence="6">
    <location>
        <position position="134"/>
    </location>
    <ligand>
        <name>Zn(2+)</name>
        <dbReference type="ChEBI" id="CHEBI:29105"/>
    </ligand>
</feature>
<feature type="transmembrane region" description="Helical" evidence="7">
    <location>
        <begin position="285"/>
        <end position="302"/>
    </location>
</feature>
<dbReference type="EMBL" id="VMNF01000014">
    <property type="protein sequence ID" value="TXB96850.1"/>
    <property type="molecule type" value="Genomic_DNA"/>
</dbReference>
<keyword evidence="6" id="KW-0479">Metal-binding</keyword>
<dbReference type="Proteomes" id="UP000321331">
    <property type="component" value="Unassembled WGS sequence"/>
</dbReference>
<feature type="transmembrane region" description="Helical" evidence="7">
    <location>
        <begin position="209"/>
        <end position="229"/>
    </location>
</feature>
<keyword evidence="3 7" id="KW-0812">Transmembrane</keyword>
<evidence type="ECO:0008006" key="10">
    <source>
        <dbReference type="Google" id="ProtNLM"/>
    </source>
</evidence>
<gene>
    <name evidence="8" type="ORF">FocTR4_00012258</name>
</gene>
<evidence type="ECO:0000313" key="8">
    <source>
        <dbReference type="EMBL" id="TXB96850.1"/>
    </source>
</evidence>
<name>A0A5C6SH37_FUSOC</name>
<keyword evidence="6" id="KW-0862">Zinc</keyword>
<proteinExistence type="inferred from homology"/>
<comment type="subcellular location">
    <subcellularLocation>
        <location evidence="1">Membrane</location>
        <topology evidence="1">Multi-pass membrane protein</topology>
    </subcellularLocation>
</comment>
<feature type="transmembrane region" description="Helical" evidence="7">
    <location>
        <begin position="180"/>
        <end position="197"/>
    </location>
</feature>
<dbReference type="AlphaFoldDB" id="A0A5C6SH37"/>
<dbReference type="GO" id="GO:0006882">
    <property type="term" value="P:intracellular zinc ion homeostasis"/>
    <property type="evidence" value="ECO:0007669"/>
    <property type="project" value="TreeGrafter"/>
</dbReference>
<dbReference type="PANTHER" id="PTHR20855:SF52">
    <property type="entry name" value="ADIPONECTIN RECEPTOR PROTEIN"/>
    <property type="match status" value="1"/>
</dbReference>
<dbReference type="GO" id="GO:0038023">
    <property type="term" value="F:signaling receptor activity"/>
    <property type="evidence" value="ECO:0007669"/>
    <property type="project" value="TreeGrafter"/>
</dbReference>
<reference evidence="8 9" key="1">
    <citation type="submission" date="2019-07" db="EMBL/GenBank/DDBJ databases">
        <title>The First High-Quality Draft Genome Sequence of the Causal Agent of the Current Panama Disease Epidemic.</title>
        <authorList>
            <person name="Warmington R.J."/>
            <person name="Kay W."/>
            <person name="Jeffries A."/>
            <person name="Bebber D."/>
            <person name="Moore K."/>
            <person name="Studholme D.J."/>
        </authorList>
    </citation>
    <scope>NUCLEOTIDE SEQUENCE [LARGE SCALE GENOMIC DNA]</scope>
    <source>
        <strain evidence="8 9">TR4</strain>
    </source>
</reference>
<comment type="caution">
    <text evidence="8">The sequence shown here is derived from an EMBL/GenBank/DDBJ whole genome shotgun (WGS) entry which is preliminary data.</text>
</comment>